<evidence type="ECO:0000259" key="4">
    <source>
        <dbReference type="PROSITE" id="PS50835"/>
    </source>
</evidence>
<dbReference type="Ensembl" id="ENSCVAT00000021620.1">
    <property type="protein sequence ID" value="ENSCVAP00000013936.1"/>
    <property type="gene ID" value="ENSCVAG00000016495.1"/>
</dbReference>
<dbReference type="Pfam" id="PF07686">
    <property type="entry name" value="V-set"/>
    <property type="match status" value="1"/>
</dbReference>
<feature type="chain" id="PRO_5018598874" description="Ig-like domain-containing protein" evidence="3">
    <location>
        <begin position="19"/>
        <end position="141"/>
    </location>
</feature>
<dbReference type="SUPFAM" id="SSF48726">
    <property type="entry name" value="Immunoglobulin"/>
    <property type="match status" value="1"/>
</dbReference>
<proteinExistence type="predicted"/>
<evidence type="ECO:0000256" key="1">
    <source>
        <dbReference type="ARBA" id="ARBA00022729"/>
    </source>
</evidence>
<accession>A0A3Q2D5Q9</accession>
<evidence type="ECO:0000313" key="6">
    <source>
        <dbReference type="Proteomes" id="UP000265020"/>
    </source>
</evidence>
<dbReference type="InterPro" id="IPR007110">
    <property type="entry name" value="Ig-like_dom"/>
</dbReference>
<reference evidence="5" key="2">
    <citation type="submission" date="2025-09" db="UniProtKB">
        <authorList>
            <consortium name="Ensembl"/>
        </authorList>
    </citation>
    <scope>IDENTIFICATION</scope>
</reference>
<keyword evidence="6" id="KW-1185">Reference proteome</keyword>
<dbReference type="GO" id="GO:0005886">
    <property type="term" value="C:plasma membrane"/>
    <property type="evidence" value="ECO:0007669"/>
    <property type="project" value="TreeGrafter"/>
</dbReference>
<sequence>MSFFAVSVLLFCFIDTMASPPVIQQAPAFIQVKSGEEARLECYHGDNSYPYMLWYQSTVGGRKTMDLIGLLHYENKNPEKGFESRFNLTGHSKGKAWLVISDTKPADTAQYFCAASQHSALIPVAAAQKHFCSYLACTCKN</sequence>
<dbReference type="GO" id="GO:0002376">
    <property type="term" value="P:immune system process"/>
    <property type="evidence" value="ECO:0007669"/>
    <property type="project" value="UniProtKB-KW"/>
</dbReference>
<evidence type="ECO:0000256" key="2">
    <source>
        <dbReference type="ARBA" id="ARBA00022859"/>
    </source>
</evidence>
<dbReference type="InterPro" id="IPR013783">
    <property type="entry name" value="Ig-like_fold"/>
</dbReference>
<keyword evidence="2" id="KW-0391">Immunity</keyword>
<dbReference type="Gene3D" id="2.60.40.10">
    <property type="entry name" value="Immunoglobulins"/>
    <property type="match status" value="1"/>
</dbReference>
<dbReference type="OMA" id="CEYLPLR"/>
<keyword evidence="1 3" id="KW-0732">Signal</keyword>
<dbReference type="Proteomes" id="UP000265020">
    <property type="component" value="Unassembled WGS sequence"/>
</dbReference>
<organism evidence="5 6">
    <name type="scientific">Cyprinodon variegatus</name>
    <name type="common">Sheepshead minnow</name>
    <dbReference type="NCBI Taxonomy" id="28743"/>
    <lineage>
        <taxon>Eukaryota</taxon>
        <taxon>Metazoa</taxon>
        <taxon>Chordata</taxon>
        <taxon>Craniata</taxon>
        <taxon>Vertebrata</taxon>
        <taxon>Euteleostomi</taxon>
        <taxon>Actinopterygii</taxon>
        <taxon>Neopterygii</taxon>
        <taxon>Teleostei</taxon>
        <taxon>Neoteleostei</taxon>
        <taxon>Acanthomorphata</taxon>
        <taxon>Ovalentaria</taxon>
        <taxon>Atherinomorphae</taxon>
        <taxon>Cyprinodontiformes</taxon>
        <taxon>Cyprinodontidae</taxon>
        <taxon>Cyprinodon</taxon>
    </lineage>
</organism>
<evidence type="ECO:0000256" key="3">
    <source>
        <dbReference type="SAM" id="SignalP"/>
    </source>
</evidence>
<dbReference type="SMART" id="SM00406">
    <property type="entry name" value="IGv"/>
    <property type="match status" value="1"/>
</dbReference>
<dbReference type="PROSITE" id="PS50835">
    <property type="entry name" value="IG_LIKE"/>
    <property type="match status" value="1"/>
</dbReference>
<dbReference type="InterPro" id="IPR003599">
    <property type="entry name" value="Ig_sub"/>
</dbReference>
<name>A0A3Q2D5Q9_CYPVA</name>
<feature type="domain" description="Ig-like" evidence="4">
    <location>
        <begin position="21"/>
        <end position="123"/>
    </location>
</feature>
<feature type="signal peptide" evidence="3">
    <location>
        <begin position="1"/>
        <end position="18"/>
    </location>
</feature>
<dbReference type="InterPro" id="IPR050413">
    <property type="entry name" value="TCR_beta_variable"/>
</dbReference>
<dbReference type="AlphaFoldDB" id="A0A3Q2D5Q9"/>
<dbReference type="InterPro" id="IPR013106">
    <property type="entry name" value="Ig_V-set"/>
</dbReference>
<dbReference type="SMART" id="SM00409">
    <property type="entry name" value="IG"/>
    <property type="match status" value="1"/>
</dbReference>
<dbReference type="PANTHER" id="PTHR23268">
    <property type="entry name" value="T-CELL RECEPTOR BETA CHAIN"/>
    <property type="match status" value="1"/>
</dbReference>
<dbReference type="InterPro" id="IPR036179">
    <property type="entry name" value="Ig-like_dom_sf"/>
</dbReference>
<reference evidence="5" key="1">
    <citation type="submission" date="2025-08" db="UniProtKB">
        <authorList>
            <consortium name="Ensembl"/>
        </authorList>
    </citation>
    <scope>IDENTIFICATION</scope>
</reference>
<dbReference type="GO" id="GO:0007166">
    <property type="term" value="P:cell surface receptor signaling pathway"/>
    <property type="evidence" value="ECO:0007669"/>
    <property type="project" value="TreeGrafter"/>
</dbReference>
<evidence type="ECO:0000313" key="5">
    <source>
        <dbReference type="Ensembl" id="ENSCVAP00000013936.1"/>
    </source>
</evidence>
<dbReference type="GeneTree" id="ENSGT01120000272189"/>
<protein>
    <recommendedName>
        <fullName evidence="4">Ig-like domain-containing protein</fullName>
    </recommendedName>
</protein>